<dbReference type="PROSITE" id="PS50075">
    <property type="entry name" value="CARRIER"/>
    <property type="match status" value="1"/>
</dbReference>
<comment type="caution">
    <text evidence="3">The sequence shown here is derived from an EMBL/GenBank/DDBJ whole genome shotgun (WGS) entry which is preliminary data.</text>
</comment>
<feature type="domain" description="Carrier" evidence="2">
    <location>
        <begin position="1"/>
        <end position="59"/>
    </location>
</feature>
<organism evidence="3">
    <name type="scientific">Streptomyces sp. SID7499</name>
    <dbReference type="NCBI Taxonomy" id="2706086"/>
    <lineage>
        <taxon>Bacteria</taxon>
        <taxon>Bacillati</taxon>
        <taxon>Actinomycetota</taxon>
        <taxon>Actinomycetes</taxon>
        <taxon>Kitasatosporales</taxon>
        <taxon>Streptomycetaceae</taxon>
        <taxon>Streptomyces</taxon>
    </lineage>
</organism>
<dbReference type="AlphaFoldDB" id="A0A6G3WX32"/>
<sequence length="94" mass="10195">LGIDGIGVHDNFFDLGGESLLAMQLMARLRDRCGAELSLRRIFDAPTAAELALLIDRAAPATTGRIRPSARRGRPAAPARDDASEQHDKTLRTE</sequence>
<dbReference type="GO" id="GO:0005737">
    <property type="term" value="C:cytoplasm"/>
    <property type="evidence" value="ECO:0007669"/>
    <property type="project" value="TreeGrafter"/>
</dbReference>
<reference evidence="3" key="1">
    <citation type="submission" date="2020-01" db="EMBL/GenBank/DDBJ databases">
        <title>Insect and environment-associated Actinomycetes.</title>
        <authorList>
            <person name="Currrie C."/>
            <person name="Chevrette M."/>
            <person name="Carlson C."/>
            <person name="Stubbendieck R."/>
            <person name="Wendt-Pienkowski E."/>
        </authorList>
    </citation>
    <scope>NUCLEOTIDE SEQUENCE</scope>
    <source>
        <strain evidence="3">SID7499</strain>
    </source>
</reference>
<dbReference type="EMBL" id="JAAGMN010002740">
    <property type="protein sequence ID" value="NEE10096.1"/>
    <property type="molecule type" value="Genomic_DNA"/>
</dbReference>
<protein>
    <recommendedName>
        <fullName evidence="2">Carrier domain-containing protein</fullName>
    </recommendedName>
</protein>
<dbReference type="GO" id="GO:0043041">
    <property type="term" value="P:amino acid activation for nonribosomal peptide biosynthetic process"/>
    <property type="evidence" value="ECO:0007669"/>
    <property type="project" value="TreeGrafter"/>
</dbReference>
<proteinExistence type="predicted"/>
<dbReference type="Pfam" id="PF00550">
    <property type="entry name" value="PP-binding"/>
    <property type="match status" value="1"/>
</dbReference>
<dbReference type="GO" id="GO:0031177">
    <property type="term" value="F:phosphopantetheine binding"/>
    <property type="evidence" value="ECO:0007669"/>
    <property type="project" value="TreeGrafter"/>
</dbReference>
<dbReference type="Gene3D" id="3.40.50.1820">
    <property type="entry name" value="alpha/beta hydrolase"/>
    <property type="match status" value="1"/>
</dbReference>
<dbReference type="PANTHER" id="PTHR45527:SF1">
    <property type="entry name" value="FATTY ACID SYNTHASE"/>
    <property type="match status" value="1"/>
</dbReference>
<gene>
    <name evidence="3" type="ORF">G3M58_27055</name>
</gene>
<accession>A0A6G3WX32</accession>
<dbReference type="InterPro" id="IPR029058">
    <property type="entry name" value="AB_hydrolase_fold"/>
</dbReference>
<feature type="region of interest" description="Disordered" evidence="1">
    <location>
        <begin position="64"/>
        <end position="94"/>
    </location>
</feature>
<dbReference type="SUPFAM" id="SSF47336">
    <property type="entry name" value="ACP-like"/>
    <property type="match status" value="1"/>
</dbReference>
<feature type="non-terminal residue" evidence="3">
    <location>
        <position position="1"/>
    </location>
</feature>
<evidence type="ECO:0000313" key="3">
    <source>
        <dbReference type="EMBL" id="NEE10096.1"/>
    </source>
</evidence>
<evidence type="ECO:0000259" key="2">
    <source>
        <dbReference type="PROSITE" id="PS50075"/>
    </source>
</evidence>
<name>A0A6G3WX32_9ACTN</name>
<dbReference type="GO" id="GO:0044550">
    <property type="term" value="P:secondary metabolite biosynthetic process"/>
    <property type="evidence" value="ECO:0007669"/>
    <property type="project" value="TreeGrafter"/>
</dbReference>
<feature type="compositionally biased region" description="Basic and acidic residues" evidence="1">
    <location>
        <begin position="79"/>
        <end position="94"/>
    </location>
</feature>
<dbReference type="InterPro" id="IPR009081">
    <property type="entry name" value="PP-bd_ACP"/>
</dbReference>
<dbReference type="PANTHER" id="PTHR45527">
    <property type="entry name" value="NONRIBOSOMAL PEPTIDE SYNTHETASE"/>
    <property type="match status" value="1"/>
</dbReference>
<evidence type="ECO:0000256" key="1">
    <source>
        <dbReference type="SAM" id="MobiDB-lite"/>
    </source>
</evidence>
<dbReference type="InterPro" id="IPR036736">
    <property type="entry name" value="ACP-like_sf"/>
</dbReference>